<dbReference type="CDD" id="cd00063">
    <property type="entry name" value="FN3"/>
    <property type="match status" value="1"/>
</dbReference>
<dbReference type="Gene3D" id="2.60.40.10">
    <property type="entry name" value="Immunoglobulins"/>
    <property type="match status" value="2"/>
</dbReference>
<keyword evidence="2" id="KW-0732">Signal</keyword>
<name>A0A9P0AW79_BRAAE</name>
<feature type="signal peptide" evidence="2">
    <location>
        <begin position="1"/>
        <end position="22"/>
    </location>
</feature>
<keyword evidence="5" id="KW-1185">Reference proteome</keyword>
<dbReference type="InterPro" id="IPR013783">
    <property type="entry name" value="Ig-like_fold"/>
</dbReference>
<feature type="domain" description="Fibronectin type-III" evidence="3">
    <location>
        <begin position="25"/>
        <end position="120"/>
    </location>
</feature>
<proteinExistence type="predicted"/>
<dbReference type="SUPFAM" id="SSF49265">
    <property type="entry name" value="Fibronectin type III"/>
    <property type="match status" value="1"/>
</dbReference>
<accession>A0A9P0AW79</accession>
<dbReference type="EMBL" id="OV121142">
    <property type="protein sequence ID" value="CAH0549864.1"/>
    <property type="molecule type" value="Genomic_DNA"/>
</dbReference>
<keyword evidence="1" id="KW-0472">Membrane</keyword>
<dbReference type="PROSITE" id="PS50853">
    <property type="entry name" value="FN3"/>
    <property type="match status" value="1"/>
</dbReference>
<protein>
    <recommendedName>
        <fullName evidence="3">Fibronectin type-III domain-containing protein</fullName>
    </recommendedName>
</protein>
<evidence type="ECO:0000256" key="2">
    <source>
        <dbReference type="SAM" id="SignalP"/>
    </source>
</evidence>
<dbReference type="SMART" id="SM00060">
    <property type="entry name" value="FN3"/>
    <property type="match status" value="2"/>
</dbReference>
<evidence type="ECO:0000313" key="4">
    <source>
        <dbReference type="EMBL" id="CAH0549864.1"/>
    </source>
</evidence>
<reference evidence="4" key="1">
    <citation type="submission" date="2021-12" db="EMBL/GenBank/DDBJ databases">
        <authorList>
            <person name="King R."/>
        </authorList>
    </citation>
    <scope>NUCLEOTIDE SEQUENCE</scope>
</reference>
<evidence type="ECO:0000313" key="5">
    <source>
        <dbReference type="Proteomes" id="UP001154078"/>
    </source>
</evidence>
<dbReference type="OrthoDB" id="6504925at2759"/>
<gene>
    <name evidence="4" type="ORF">MELIAE_LOCUS2875</name>
</gene>
<keyword evidence="1" id="KW-1133">Transmembrane helix</keyword>
<sequence length="435" mass="50069">MNNSKWWLLFAMIIIGIGKALSLKTPSQPWMLFAECHEKDVTVMFQAKNGSHIRNFLIQYNTSYNKDEWLDVDLEVPSNATQVKLPLIPGVEQSFQVIAENRFGRSFPSEVSNPCKGKPEVPHKNPSNVTAEVDNSGNLVIQWIPLKQIYHNAPLLMYRVYFACNGERKHVYTVNDWRVGRMVYPGQSKLHNCEVLVSSLNSIGHSDAEPEKIMSENDATKRLDRNYVPDFTWEYVKRYERNCTIVVKTIPSELDWKYTAFYLKYRKKFQSDFTRTASESINGNLTITGLENNALYDITLVVVSKDRNRYSKVQVISTYENTSYTSSGPILKKPIVTINTTITTSNSTENKKENVKSIDTQEAKNDAFWKTCFIVFTVISFSSFTIIITGIFYSRRWASFFLGFVDVESDGNYQNYSIEHLSRIENGQRDLTRPE</sequence>
<dbReference type="AlphaFoldDB" id="A0A9P0AW79"/>
<evidence type="ECO:0000256" key="1">
    <source>
        <dbReference type="SAM" id="Phobius"/>
    </source>
</evidence>
<dbReference type="InterPro" id="IPR036116">
    <property type="entry name" value="FN3_sf"/>
</dbReference>
<keyword evidence="1" id="KW-0812">Transmembrane</keyword>
<feature type="transmembrane region" description="Helical" evidence="1">
    <location>
        <begin position="367"/>
        <end position="393"/>
    </location>
</feature>
<feature type="chain" id="PRO_5040316580" description="Fibronectin type-III domain-containing protein" evidence="2">
    <location>
        <begin position="23"/>
        <end position="435"/>
    </location>
</feature>
<dbReference type="InterPro" id="IPR003961">
    <property type="entry name" value="FN3_dom"/>
</dbReference>
<dbReference type="Proteomes" id="UP001154078">
    <property type="component" value="Chromosome 11"/>
</dbReference>
<evidence type="ECO:0000259" key="3">
    <source>
        <dbReference type="PROSITE" id="PS50853"/>
    </source>
</evidence>
<organism evidence="4 5">
    <name type="scientific">Brassicogethes aeneus</name>
    <name type="common">Rape pollen beetle</name>
    <name type="synonym">Meligethes aeneus</name>
    <dbReference type="NCBI Taxonomy" id="1431903"/>
    <lineage>
        <taxon>Eukaryota</taxon>
        <taxon>Metazoa</taxon>
        <taxon>Ecdysozoa</taxon>
        <taxon>Arthropoda</taxon>
        <taxon>Hexapoda</taxon>
        <taxon>Insecta</taxon>
        <taxon>Pterygota</taxon>
        <taxon>Neoptera</taxon>
        <taxon>Endopterygota</taxon>
        <taxon>Coleoptera</taxon>
        <taxon>Polyphaga</taxon>
        <taxon>Cucujiformia</taxon>
        <taxon>Nitidulidae</taxon>
        <taxon>Meligethinae</taxon>
        <taxon>Brassicogethes</taxon>
    </lineage>
</organism>